<comment type="catalytic activity">
    <reaction evidence="5">
        <text>L-proline + NAD(+) = (S)-1-pyrroline-5-carboxylate + NADH + 2 H(+)</text>
        <dbReference type="Rhea" id="RHEA:14105"/>
        <dbReference type="ChEBI" id="CHEBI:15378"/>
        <dbReference type="ChEBI" id="CHEBI:17388"/>
        <dbReference type="ChEBI" id="CHEBI:57540"/>
        <dbReference type="ChEBI" id="CHEBI:57945"/>
        <dbReference type="ChEBI" id="CHEBI:60039"/>
        <dbReference type="EC" id="1.5.1.2"/>
    </reaction>
</comment>
<keyword evidence="5" id="KW-0963">Cytoplasm</keyword>
<evidence type="ECO:0000313" key="9">
    <source>
        <dbReference type="EMBL" id="MCC9294903.1"/>
    </source>
</evidence>
<dbReference type="SUPFAM" id="SSF48179">
    <property type="entry name" value="6-phosphogluconate dehydrogenase C-terminal domain-like"/>
    <property type="match status" value="1"/>
</dbReference>
<dbReference type="SUPFAM" id="SSF51735">
    <property type="entry name" value="NAD(P)-binding Rossmann-fold domains"/>
    <property type="match status" value="1"/>
</dbReference>
<dbReference type="InterPro" id="IPR029036">
    <property type="entry name" value="P5CR_dimer"/>
</dbReference>
<dbReference type="InterPro" id="IPR028939">
    <property type="entry name" value="P5C_Rdtase_cat_N"/>
</dbReference>
<dbReference type="PANTHER" id="PTHR11645">
    <property type="entry name" value="PYRROLINE-5-CARBOXYLATE REDUCTASE"/>
    <property type="match status" value="1"/>
</dbReference>
<keyword evidence="3 5" id="KW-0521">NADP</keyword>
<evidence type="ECO:0000256" key="6">
    <source>
        <dbReference type="NCBIfam" id="TIGR00112"/>
    </source>
</evidence>
<keyword evidence="4 5" id="KW-0560">Oxidoreductase</keyword>
<evidence type="ECO:0000259" key="7">
    <source>
        <dbReference type="Pfam" id="PF03807"/>
    </source>
</evidence>
<evidence type="ECO:0000313" key="10">
    <source>
        <dbReference type="Proteomes" id="UP001165422"/>
    </source>
</evidence>
<keyword evidence="5" id="KW-0028">Amino-acid biosynthesis</keyword>
<evidence type="ECO:0000256" key="5">
    <source>
        <dbReference type="HAMAP-Rule" id="MF_01925"/>
    </source>
</evidence>
<feature type="domain" description="Pyrroline-5-carboxylate reductase catalytic N-terminal" evidence="7">
    <location>
        <begin position="5"/>
        <end position="100"/>
    </location>
</feature>
<comment type="function">
    <text evidence="5">Catalyzes the reduction of 1-pyrroline-5-carboxylate (PCA) to L-proline.</text>
</comment>
<dbReference type="GO" id="GO:0004735">
    <property type="term" value="F:pyrroline-5-carboxylate reductase activity"/>
    <property type="evidence" value="ECO:0007669"/>
    <property type="project" value="UniProtKB-EC"/>
</dbReference>
<dbReference type="EC" id="1.5.1.2" evidence="5 6"/>
<reference evidence="9" key="1">
    <citation type="submission" date="2021-11" db="EMBL/GenBank/DDBJ databases">
        <authorList>
            <person name="Qingchun L."/>
            <person name="Dong Z."/>
            <person name="Zongwei Q."/>
            <person name="Jia Z."/>
            <person name="Duotao L."/>
        </authorList>
    </citation>
    <scope>NUCLEOTIDE SEQUENCE</scope>
    <source>
        <strain evidence="9">WLY-B-L2</strain>
    </source>
</reference>
<organism evidence="9 10">
    <name type="scientific">Clostridium aromativorans</name>
    <dbReference type="NCBI Taxonomy" id="2836848"/>
    <lineage>
        <taxon>Bacteria</taxon>
        <taxon>Bacillati</taxon>
        <taxon>Bacillota</taxon>
        <taxon>Clostridia</taxon>
        <taxon>Eubacteriales</taxon>
        <taxon>Clostridiaceae</taxon>
        <taxon>Clostridium</taxon>
    </lineage>
</organism>
<comment type="caution">
    <text evidence="9">The sequence shown here is derived from an EMBL/GenBank/DDBJ whole genome shotgun (WGS) entry which is preliminary data.</text>
</comment>
<keyword evidence="2 5" id="KW-0641">Proline biosynthesis</keyword>
<protein>
    <recommendedName>
        <fullName evidence="5 6">Pyrroline-5-carboxylate reductase</fullName>
        <shortName evidence="5">P5C reductase</shortName>
        <shortName evidence="5">P5CR</shortName>
        <ecNumber evidence="5 6">1.5.1.2</ecNumber>
    </recommendedName>
    <alternativeName>
        <fullName evidence="5">PCA reductase</fullName>
    </alternativeName>
</protein>
<dbReference type="Pfam" id="PF14748">
    <property type="entry name" value="P5CR_dimer"/>
    <property type="match status" value="1"/>
</dbReference>
<dbReference type="EMBL" id="JAJJPB010000008">
    <property type="protein sequence ID" value="MCC9294903.1"/>
    <property type="molecule type" value="Genomic_DNA"/>
</dbReference>
<dbReference type="Pfam" id="PF03807">
    <property type="entry name" value="F420_oxidored"/>
    <property type="match status" value="1"/>
</dbReference>
<dbReference type="Proteomes" id="UP001165422">
    <property type="component" value="Unassembled WGS sequence"/>
</dbReference>
<accession>A0ABS8N832</accession>
<dbReference type="HAMAP" id="MF_01925">
    <property type="entry name" value="P5C_reductase"/>
    <property type="match status" value="1"/>
</dbReference>
<evidence type="ECO:0000259" key="8">
    <source>
        <dbReference type="Pfam" id="PF14748"/>
    </source>
</evidence>
<dbReference type="Gene3D" id="3.40.50.720">
    <property type="entry name" value="NAD(P)-binding Rossmann-like Domain"/>
    <property type="match status" value="1"/>
</dbReference>
<dbReference type="PIRSF" id="PIRSF000193">
    <property type="entry name" value="Pyrrol-5-carb_rd"/>
    <property type="match status" value="1"/>
</dbReference>
<dbReference type="InterPro" id="IPR000304">
    <property type="entry name" value="Pyrroline-COOH_reductase"/>
</dbReference>
<dbReference type="RefSeq" id="WP_229981341.1">
    <property type="nucleotide sequence ID" value="NZ_JAJJPB010000008.1"/>
</dbReference>
<dbReference type="PANTHER" id="PTHR11645:SF0">
    <property type="entry name" value="PYRROLINE-5-CARBOXYLATE REDUCTASE 3"/>
    <property type="match status" value="1"/>
</dbReference>
<evidence type="ECO:0000256" key="3">
    <source>
        <dbReference type="ARBA" id="ARBA00022857"/>
    </source>
</evidence>
<sequence length="268" mass="29208">MLNKKIVFIGGGNMSEGIIRGIINNKVLVPGNIYVYDVLDERIEYLHNTYGIVSILNVEESVRKADIIIIAVRPQDFNQVVVLIKGNTSNGQIIISICAGINVAKMANFIGNEHKFARIMPNTMVEAQHGYSGVCVNDKIANEDKEIISTLFNCLGQTMFINEVLFDEFTAFSCAGPAYVLYFIAAMIDAGVQSGFSRKDSTAITIENIIGSAMMVQMTGKHPYQITDTMTSPAGVTITGCHVLSKTGFHGIVMDAVESAVKRTRELG</sequence>
<dbReference type="NCBIfam" id="TIGR00112">
    <property type="entry name" value="proC"/>
    <property type="match status" value="1"/>
</dbReference>
<comment type="pathway">
    <text evidence="5">Amino-acid biosynthesis; L-proline biosynthesis; L-proline from L-glutamate 5-semialdehyde: step 1/1.</text>
</comment>
<evidence type="ECO:0000256" key="2">
    <source>
        <dbReference type="ARBA" id="ARBA00022650"/>
    </source>
</evidence>
<comment type="subcellular location">
    <subcellularLocation>
        <location evidence="5">Cytoplasm</location>
    </subcellularLocation>
</comment>
<dbReference type="InterPro" id="IPR036291">
    <property type="entry name" value="NAD(P)-bd_dom_sf"/>
</dbReference>
<comment type="catalytic activity">
    <reaction evidence="5">
        <text>L-proline + NADP(+) = (S)-1-pyrroline-5-carboxylate + NADPH + 2 H(+)</text>
        <dbReference type="Rhea" id="RHEA:14109"/>
        <dbReference type="ChEBI" id="CHEBI:15378"/>
        <dbReference type="ChEBI" id="CHEBI:17388"/>
        <dbReference type="ChEBI" id="CHEBI:57783"/>
        <dbReference type="ChEBI" id="CHEBI:58349"/>
        <dbReference type="ChEBI" id="CHEBI:60039"/>
        <dbReference type="EC" id="1.5.1.2"/>
    </reaction>
</comment>
<evidence type="ECO:0000256" key="1">
    <source>
        <dbReference type="ARBA" id="ARBA00005525"/>
    </source>
</evidence>
<comment type="similarity">
    <text evidence="1 5">Belongs to the pyrroline-5-carboxylate reductase family.</text>
</comment>
<evidence type="ECO:0000256" key="4">
    <source>
        <dbReference type="ARBA" id="ARBA00023002"/>
    </source>
</evidence>
<feature type="domain" description="Pyrroline-5-carboxylate reductase dimerisation" evidence="8">
    <location>
        <begin position="163"/>
        <end position="267"/>
    </location>
</feature>
<gene>
    <name evidence="5 9" type="primary">proC</name>
    <name evidence="9" type="ORF">LN736_08550</name>
</gene>
<dbReference type="InterPro" id="IPR008927">
    <property type="entry name" value="6-PGluconate_DH-like_C_sf"/>
</dbReference>
<name>A0ABS8N832_9CLOT</name>
<proteinExistence type="inferred from homology"/>
<keyword evidence="10" id="KW-1185">Reference proteome</keyword>
<dbReference type="Gene3D" id="1.10.3730.10">
    <property type="entry name" value="ProC C-terminal domain-like"/>
    <property type="match status" value="1"/>
</dbReference>